<protein>
    <submittedName>
        <fullName evidence="1">Uncharacterized protein</fullName>
    </submittedName>
</protein>
<proteinExistence type="predicted"/>
<gene>
    <name evidence="1" type="ORF">EVAR_2881_1</name>
</gene>
<name>A0A4C1T0M5_EUMVA</name>
<keyword evidence="2" id="KW-1185">Reference proteome</keyword>
<accession>A0A4C1T0M5</accession>
<reference evidence="1 2" key="1">
    <citation type="journal article" date="2019" name="Commun. Biol.">
        <title>The bagworm genome reveals a unique fibroin gene that provides high tensile strength.</title>
        <authorList>
            <person name="Kono N."/>
            <person name="Nakamura H."/>
            <person name="Ohtoshi R."/>
            <person name="Tomita M."/>
            <person name="Numata K."/>
            <person name="Arakawa K."/>
        </authorList>
    </citation>
    <scope>NUCLEOTIDE SEQUENCE [LARGE SCALE GENOMIC DNA]</scope>
</reference>
<comment type="caution">
    <text evidence="1">The sequence shown here is derived from an EMBL/GenBank/DDBJ whole genome shotgun (WGS) entry which is preliminary data.</text>
</comment>
<dbReference type="AlphaFoldDB" id="A0A4C1T0M5"/>
<evidence type="ECO:0000313" key="2">
    <source>
        <dbReference type="Proteomes" id="UP000299102"/>
    </source>
</evidence>
<organism evidence="1 2">
    <name type="scientific">Eumeta variegata</name>
    <name type="common">Bagworm moth</name>
    <name type="synonym">Eumeta japonica</name>
    <dbReference type="NCBI Taxonomy" id="151549"/>
    <lineage>
        <taxon>Eukaryota</taxon>
        <taxon>Metazoa</taxon>
        <taxon>Ecdysozoa</taxon>
        <taxon>Arthropoda</taxon>
        <taxon>Hexapoda</taxon>
        <taxon>Insecta</taxon>
        <taxon>Pterygota</taxon>
        <taxon>Neoptera</taxon>
        <taxon>Endopterygota</taxon>
        <taxon>Lepidoptera</taxon>
        <taxon>Glossata</taxon>
        <taxon>Ditrysia</taxon>
        <taxon>Tineoidea</taxon>
        <taxon>Psychidae</taxon>
        <taxon>Oiketicinae</taxon>
        <taxon>Eumeta</taxon>
    </lineage>
</organism>
<evidence type="ECO:0000313" key="1">
    <source>
        <dbReference type="EMBL" id="GBP08073.1"/>
    </source>
</evidence>
<dbReference type="EMBL" id="BGZK01000029">
    <property type="protein sequence ID" value="GBP08073.1"/>
    <property type="molecule type" value="Genomic_DNA"/>
</dbReference>
<sequence length="99" mass="10817">MTYGHTAMLMHNSSTVRGARALIKLIIGRNPSTRIGRARARHSTGAGAGPVKYFTWTMALRSVRATIGFREYGAKKLSPSVCLDFVRLLSRGGVSFTFV</sequence>
<dbReference type="Proteomes" id="UP000299102">
    <property type="component" value="Unassembled WGS sequence"/>
</dbReference>